<dbReference type="Proteomes" id="UP000010471">
    <property type="component" value="Chromosome"/>
</dbReference>
<dbReference type="STRING" id="1173027.Mic7113_1514"/>
<accession>K9WAI2</accession>
<dbReference type="eggNOG" id="ENOG5033C6Z">
    <property type="taxonomic scope" value="Bacteria"/>
</dbReference>
<dbReference type="HOGENOM" id="CLU_182840_0_0_3"/>
<sequence length="67" mass="7723">MLAKLTTPHQLLTHLATRQSQQNKVITLDYSIMGKQTCPCCSDTLLRHMRFGGLYWRCSSCHQEMPI</sequence>
<dbReference type="AlphaFoldDB" id="K9WAI2"/>
<proteinExistence type="predicted"/>
<keyword evidence="2" id="KW-1185">Reference proteome</keyword>
<dbReference type="KEGG" id="mic:Mic7113_1514"/>
<reference evidence="1 2" key="1">
    <citation type="submission" date="2012-06" db="EMBL/GenBank/DDBJ databases">
        <title>Finished chromosome of genome of Microcoleus sp. PCC 7113.</title>
        <authorList>
            <consortium name="US DOE Joint Genome Institute"/>
            <person name="Gugger M."/>
            <person name="Coursin T."/>
            <person name="Rippka R."/>
            <person name="Tandeau De Marsac N."/>
            <person name="Huntemann M."/>
            <person name="Wei C.-L."/>
            <person name="Han J."/>
            <person name="Detter J.C."/>
            <person name="Han C."/>
            <person name="Tapia R."/>
            <person name="Chen A."/>
            <person name="Kyrpides N."/>
            <person name="Mavromatis K."/>
            <person name="Markowitz V."/>
            <person name="Szeto E."/>
            <person name="Ivanova N."/>
            <person name="Pagani I."/>
            <person name="Pati A."/>
            <person name="Goodwin L."/>
            <person name="Nordberg H.P."/>
            <person name="Cantor M.N."/>
            <person name="Hua S.X."/>
            <person name="Woyke T."/>
            <person name="Kerfeld C.A."/>
        </authorList>
    </citation>
    <scope>NUCLEOTIDE SEQUENCE [LARGE SCALE GENOMIC DNA]</scope>
    <source>
        <strain evidence="1 2">PCC 7113</strain>
    </source>
</reference>
<protein>
    <submittedName>
        <fullName evidence="1">Uncharacterized protein</fullName>
    </submittedName>
</protein>
<gene>
    <name evidence="1" type="ORF">Mic7113_1514</name>
</gene>
<name>K9WAI2_9CYAN</name>
<organism evidence="1 2">
    <name type="scientific">Allocoleopsis franciscana PCC 7113</name>
    <dbReference type="NCBI Taxonomy" id="1173027"/>
    <lineage>
        <taxon>Bacteria</taxon>
        <taxon>Bacillati</taxon>
        <taxon>Cyanobacteriota</taxon>
        <taxon>Cyanophyceae</taxon>
        <taxon>Coleofasciculales</taxon>
        <taxon>Coleofasciculaceae</taxon>
        <taxon>Allocoleopsis</taxon>
        <taxon>Allocoleopsis franciscana</taxon>
    </lineage>
</organism>
<dbReference type="EMBL" id="CP003630">
    <property type="protein sequence ID" value="AFZ17390.1"/>
    <property type="molecule type" value="Genomic_DNA"/>
</dbReference>
<evidence type="ECO:0000313" key="2">
    <source>
        <dbReference type="Proteomes" id="UP000010471"/>
    </source>
</evidence>
<evidence type="ECO:0000313" key="1">
    <source>
        <dbReference type="EMBL" id="AFZ17390.1"/>
    </source>
</evidence>